<comment type="caution">
    <text evidence="2">The sequence shown here is derived from an EMBL/GenBank/DDBJ whole genome shotgun (WGS) entry which is preliminary data.</text>
</comment>
<dbReference type="PANTHER" id="PTHR46890:SF50">
    <property type="entry name" value="RNA-DIRECTED DNA POLYMERASE, EUKARYOTA, REVERSE TRANSCRIPTASE ZINC-BINDING DOMAIN PROTEIN-RELATED"/>
    <property type="match status" value="1"/>
</dbReference>
<name>A0AAE0EAI1_9ROSI</name>
<sequence>MLEHLVRIGRKLCDRKRSRCCQNFGRLFDMRSKNGDKSPKLNVSKKVNWDVIEGDFLKFLEEFHRDASIVKELNKSFIALILNLDHSFLDHMLSEMSFLKKWRLWVRSCISSPVISILVNGSPTRQFGLKKGLRQRDPLSPFLFNVAVEDLSAVFRKAIDMDMLGGIVFGEATVQVTHLQFADDTIMFIQPNVDYLRNVKRILKCFELASGLHLNF</sequence>
<dbReference type="InterPro" id="IPR052343">
    <property type="entry name" value="Retrotransposon-Effector_Assoc"/>
</dbReference>
<dbReference type="PANTHER" id="PTHR46890">
    <property type="entry name" value="NON-LTR RETROLELEMENT REVERSE TRANSCRIPTASE-LIKE PROTEIN-RELATED"/>
    <property type="match status" value="1"/>
</dbReference>
<evidence type="ECO:0000313" key="2">
    <source>
        <dbReference type="EMBL" id="KAK3219400.1"/>
    </source>
</evidence>
<dbReference type="InterPro" id="IPR000477">
    <property type="entry name" value="RT_dom"/>
</dbReference>
<keyword evidence="3" id="KW-1185">Reference proteome</keyword>
<proteinExistence type="predicted"/>
<evidence type="ECO:0000259" key="1">
    <source>
        <dbReference type="Pfam" id="PF00078"/>
    </source>
</evidence>
<protein>
    <recommendedName>
        <fullName evidence="1">Reverse transcriptase domain-containing protein</fullName>
    </recommendedName>
</protein>
<dbReference type="AlphaFoldDB" id="A0AAE0EAI1"/>
<organism evidence="2 3">
    <name type="scientific">Dipteronia sinensis</name>
    <dbReference type="NCBI Taxonomy" id="43782"/>
    <lineage>
        <taxon>Eukaryota</taxon>
        <taxon>Viridiplantae</taxon>
        <taxon>Streptophyta</taxon>
        <taxon>Embryophyta</taxon>
        <taxon>Tracheophyta</taxon>
        <taxon>Spermatophyta</taxon>
        <taxon>Magnoliopsida</taxon>
        <taxon>eudicotyledons</taxon>
        <taxon>Gunneridae</taxon>
        <taxon>Pentapetalae</taxon>
        <taxon>rosids</taxon>
        <taxon>malvids</taxon>
        <taxon>Sapindales</taxon>
        <taxon>Sapindaceae</taxon>
        <taxon>Hippocastanoideae</taxon>
        <taxon>Acereae</taxon>
        <taxon>Dipteronia</taxon>
    </lineage>
</organism>
<dbReference type="EMBL" id="JANJYJ010000004">
    <property type="protein sequence ID" value="KAK3219400.1"/>
    <property type="molecule type" value="Genomic_DNA"/>
</dbReference>
<evidence type="ECO:0000313" key="3">
    <source>
        <dbReference type="Proteomes" id="UP001281410"/>
    </source>
</evidence>
<dbReference type="Proteomes" id="UP001281410">
    <property type="component" value="Unassembled WGS sequence"/>
</dbReference>
<accession>A0AAE0EAI1</accession>
<feature type="domain" description="Reverse transcriptase" evidence="1">
    <location>
        <begin position="83"/>
        <end position="215"/>
    </location>
</feature>
<gene>
    <name evidence="2" type="ORF">Dsin_013370</name>
</gene>
<reference evidence="2" key="1">
    <citation type="journal article" date="2023" name="Plant J.">
        <title>Genome sequences and population genomics provide insights into the demographic history, inbreeding, and mutation load of two 'living fossil' tree species of Dipteronia.</title>
        <authorList>
            <person name="Feng Y."/>
            <person name="Comes H.P."/>
            <person name="Chen J."/>
            <person name="Zhu S."/>
            <person name="Lu R."/>
            <person name="Zhang X."/>
            <person name="Li P."/>
            <person name="Qiu J."/>
            <person name="Olsen K.M."/>
            <person name="Qiu Y."/>
        </authorList>
    </citation>
    <scope>NUCLEOTIDE SEQUENCE</scope>
    <source>
        <strain evidence="2">NBL</strain>
    </source>
</reference>
<dbReference type="Pfam" id="PF00078">
    <property type="entry name" value="RVT_1"/>
    <property type="match status" value="1"/>
</dbReference>